<keyword evidence="10" id="KW-0943">RNA-mediated gene silencing</keyword>
<evidence type="ECO:0000256" key="7">
    <source>
        <dbReference type="ARBA" id="ARBA00022771"/>
    </source>
</evidence>
<dbReference type="GO" id="GO:0004519">
    <property type="term" value="F:endonuclease activity"/>
    <property type="evidence" value="ECO:0007669"/>
    <property type="project" value="UniProtKB-KW"/>
</dbReference>
<protein>
    <recommendedName>
        <fullName evidence="14">CW-type domain-containing protein</fullName>
    </recommendedName>
</protein>
<evidence type="ECO:0000256" key="4">
    <source>
        <dbReference type="ARBA" id="ARBA00022723"/>
    </source>
</evidence>
<proteinExistence type="inferred from homology"/>
<keyword evidence="8" id="KW-0862">Zinc</keyword>
<keyword evidence="12" id="KW-0539">Nucleus</keyword>
<dbReference type="Gene3D" id="3.30.565.10">
    <property type="entry name" value="Histidine kinase-like ATPase, C-terminal domain"/>
    <property type="match status" value="1"/>
</dbReference>
<evidence type="ECO:0000256" key="9">
    <source>
        <dbReference type="ARBA" id="ARBA00023054"/>
    </source>
</evidence>
<dbReference type="Gramene" id="EFJ08211">
    <property type="protein sequence ID" value="EFJ08211"/>
    <property type="gene ID" value="SELMODRAFT_429149"/>
</dbReference>
<dbReference type="HOGENOM" id="CLU_025474_0_0_1"/>
<evidence type="ECO:0000256" key="6">
    <source>
        <dbReference type="ARBA" id="ARBA00022763"/>
    </source>
</evidence>
<dbReference type="GO" id="GO:0008270">
    <property type="term" value="F:zinc ion binding"/>
    <property type="evidence" value="ECO:0007669"/>
    <property type="project" value="UniProtKB-KW"/>
</dbReference>
<name>D8T577_SELML</name>
<dbReference type="GO" id="GO:0005634">
    <property type="term" value="C:nucleus"/>
    <property type="evidence" value="ECO:0000318"/>
    <property type="project" value="GO_Central"/>
</dbReference>
<comment type="similarity">
    <text evidence="2">Belongs to the MORC ATPase protein family.</text>
</comment>
<dbReference type="Proteomes" id="UP000001514">
    <property type="component" value="Unassembled WGS sequence"/>
</dbReference>
<dbReference type="InterPro" id="IPR041006">
    <property type="entry name" value="Morc_S5"/>
</dbReference>
<feature type="domain" description="CW-type" evidence="14">
    <location>
        <begin position="454"/>
        <end position="503"/>
    </location>
</feature>
<keyword evidence="3" id="KW-0540">Nuclease</keyword>
<evidence type="ECO:0000313" key="16">
    <source>
        <dbReference type="Proteomes" id="UP000001514"/>
    </source>
</evidence>
<dbReference type="Pfam" id="PF17942">
    <property type="entry name" value="Morc6_S5"/>
    <property type="match status" value="1"/>
</dbReference>
<evidence type="ECO:0000256" key="13">
    <source>
        <dbReference type="SAM" id="MobiDB-lite"/>
    </source>
</evidence>
<evidence type="ECO:0000259" key="14">
    <source>
        <dbReference type="PROSITE" id="PS51050"/>
    </source>
</evidence>
<dbReference type="InParanoid" id="D8T577"/>
<dbReference type="InterPro" id="IPR011124">
    <property type="entry name" value="Znf_CW"/>
</dbReference>
<dbReference type="PANTHER" id="PTHR23336:SF11">
    <property type="entry name" value="OS06G0622000 PROTEIN"/>
    <property type="match status" value="1"/>
</dbReference>
<dbReference type="GO" id="GO:0031349">
    <property type="term" value="P:positive regulation of defense response"/>
    <property type="evidence" value="ECO:0007669"/>
    <property type="project" value="UniProtKB-ARBA"/>
</dbReference>
<evidence type="ECO:0000256" key="11">
    <source>
        <dbReference type="ARBA" id="ARBA00023204"/>
    </source>
</evidence>
<dbReference type="AlphaFoldDB" id="D8T577"/>
<evidence type="ECO:0000256" key="1">
    <source>
        <dbReference type="ARBA" id="ARBA00004123"/>
    </source>
</evidence>
<dbReference type="OMA" id="DCVKKNF"/>
<feature type="compositionally biased region" description="Basic residues" evidence="13">
    <location>
        <begin position="549"/>
        <end position="560"/>
    </location>
</feature>
<dbReference type="SUPFAM" id="SSF55874">
    <property type="entry name" value="ATPase domain of HSP90 chaperone/DNA topoisomerase II/histidine kinase"/>
    <property type="match status" value="1"/>
</dbReference>
<reference evidence="15 16" key="1">
    <citation type="journal article" date="2011" name="Science">
        <title>The Selaginella genome identifies genetic changes associated with the evolution of vascular plants.</title>
        <authorList>
            <person name="Banks J.A."/>
            <person name="Nishiyama T."/>
            <person name="Hasebe M."/>
            <person name="Bowman J.L."/>
            <person name="Gribskov M."/>
            <person name="dePamphilis C."/>
            <person name="Albert V.A."/>
            <person name="Aono N."/>
            <person name="Aoyama T."/>
            <person name="Ambrose B.A."/>
            <person name="Ashton N.W."/>
            <person name="Axtell M.J."/>
            <person name="Barker E."/>
            <person name="Barker M.S."/>
            <person name="Bennetzen J.L."/>
            <person name="Bonawitz N.D."/>
            <person name="Chapple C."/>
            <person name="Cheng C."/>
            <person name="Correa L.G."/>
            <person name="Dacre M."/>
            <person name="DeBarry J."/>
            <person name="Dreyer I."/>
            <person name="Elias M."/>
            <person name="Engstrom E.M."/>
            <person name="Estelle M."/>
            <person name="Feng L."/>
            <person name="Finet C."/>
            <person name="Floyd S.K."/>
            <person name="Frommer W.B."/>
            <person name="Fujita T."/>
            <person name="Gramzow L."/>
            <person name="Gutensohn M."/>
            <person name="Harholt J."/>
            <person name="Hattori M."/>
            <person name="Heyl A."/>
            <person name="Hirai T."/>
            <person name="Hiwatashi Y."/>
            <person name="Ishikawa M."/>
            <person name="Iwata M."/>
            <person name="Karol K.G."/>
            <person name="Koehler B."/>
            <person name="Kolukisaoglu U."/>
            <person name="Kubo M."/>
            <person name="Kurata T."/>
            <person name="Lalonde S."/>
            <person name="Li K."/>
            <person name="Li Y."/>
            <person name="Litt A."/>
            <person name="Lyons E."/>
            <person name="Manning G."/>
            <person name="Maruyama T."/>
            <person name="Michael T.P."/>
            <person name="Mikami K."/>
            <person name="Miyazaki S."/>
            <person name="Morinaga S."/>
            <person name="Murata T."/>
            <person name="Mueller-Roeber B."/>
            <person name="Nelson D.R."/>
            <person name="Obara M."/>
            <person name="Oguri Y."/>
            <person name="Olmstead R.G."/>
            <person name="Onodera N."/>
            <person name="Petersen B.L."/>
            <person name="Pils B."/>
            <person name="Prigge M."/>
            <person name="Rensing S.A."/>
            <person name="Riano-Pachon D.M."/>
            <person name="Roberts A.W."/>
            <person name="Sato Y."/>
            <person name="Scheller H.V."/>
            <person name="Schulz B."/>
            <person name="Schulz C."/>
            <person name="Shakirov E.V."/>
            <person name="Shibagaki N."/>
            <person name="Shinohara N."/>
            <person name="Shippen D.E."/>
            <person name="Soerensen I."/>
            <person name="Sotooka R."/>
            <person name="Sugimoto N."/>
            <person name="Sugita M."/>
            <person name="Sumikawa N."/>
            <person name="Tanurdzic M."/>
            <person name="Theissen G."/>
            <person name="Ulvskov P."/>
            <person name="Wakazuki S."/>
            <person name="Weng J.K."/>
            <person name="Willats W.W."/>
            <person name="Wipf D."/>
            <person name="Wolf P.G."/>
            <person name="Yang L."/>
            <person name="Zimmer A.D."/>
            <person name="Zhu Q."/>
            <person name="Mitros T."/>
            <person name="Hellsten U."/>
            <person name="Loque D."/>
            <person name="Otillar R."/>
            <person name="Salamov A."/>
            <person name="Schmutz J."/>
            <person name="Shapiro H."/>
            <person name="Lindquist E."/>
            <person name="Lucas S."/>
            <person name="Rokhsar D."/>
            <person name="Grigoriev I.V."/>
        </authorList>
    </citation>
    <scope>NUCLEOTIDE SEQUENCE [LARGE SCALE GENOMIC DNA]</scope>
</reference>
<feature type="region of interest" description="Disordered" evidence="13">
    <location>
        <begin position="498"/>
        <end position="560"/>
    </location>
</feature>
<gene>
    <name evidence="15" type="ORF">SELMODRAFT_429149</name>
</gene>
<keyword evidence="9" id="KW-0175">Coiled coil</keyword>
<dbReference type="Pfam" id="PF07496">
    <property type="entry name" value="zf-CW"/>
    <property type="match status" value="1"/>
</dbReference>
<keyword evidence="5" id="KW-0378">Hydrolase</keyword>
<dbReference type="KEGG" id="smo:SELMODRAFT_429149"/>
<dbReference type="PROSITE" id="PS51050">
    <property type="entry name" value="ZF_CW"/>
    <property type="match status" value="1"/>
</dbReference>
<keyword evidence="6" id="KW-0227">DNA damage</keyword>
<evidence type="ECO:0000256" key="8">
    <source>
        <dbReference type="ARBA" id="ARBA00022833"/>
    </source>
</evidence>
<evidence type="ECO:0000256" key="12">
    <source>
        <dbReference type="ARBA" id="ARBA00023242"/>
    </source>
</evidence>
<dbReference type="EMBL" id="GL377676">
    <property type="protein sequence ID" value="EFJ08211.1"/>
    <property type="molecule type" value="Genomic_DNA"/>
</dbReference>
<keyword evidence="16" id="KW-1185">Reference proteome</keyword>
<keyword evidence="11" id="KW-0234">DNA repair</keyword>
<feature type="compositionally biased region" description="Polar residues" evidence="13">
    <location>
        <begin position="529"/>
        <end position="548"/>
    </location>
</feature>
<dbReference type="InterPro" id="IPR045261">
    <property type="entry name" value="MORC_ATPase"/>
</dbReference>
<accession>D8T577</accession>
<organism evidence="16">
    <name type="scientific">Selaginella moellendorffii</name>
    <name type="common">Spikemoss</name>
    <dbReference type="NCBI Taxonomy" id="88036"/>
    <lineage>
        <taxon>Eukaryota</taxon>
        <taxon>Viridiplantae</taxon>
        <taxon>Streptophyta</taxon>
        <taxon>Embryophyta</taxon>
        <taxon>Tracheophyta</taxon>
        <taxon>Lycopodiopsida</taxon>
        <taxon>Selaginellales</taxon>
        <taxon>Selaginellaceae</taxon>
        <taxon>Selaginella</taxon>
    </lineage>
</organism>
<dbReference type="PANTHER" id="PTHR23336">
    <property type="entry name" value="ZINC FINGER CW-TYPE COILED-COIL DOMAIN PROTEIN 3"/>
    <property type="match status" value="1"/>
</dbReference>
<evidence type="ECO:0000313" key="15">
    <source>
        <dbReference type="EMBL" id="EFJ08211.1"/>
    </source>
</evidence>
<dbReference type="GO" id="GO:0031047">
    <property type="term" value="P:regulatory ncRNA-mediated gene silencing"/>
    <property type="evidence" value="ECO:0007669"/>
    <property type="project" value="UniProtKB-KW"/>
</dbReference>
<evidence type="ECO:0000256" key="2">
    <source>
        <dbReference type="ARBA" id="ARBA00007845"/>
    </source>
</evidence>
<keyword evidence="7" id="KW-0863">Zinc-finger</keyword>
<keyword evidence="4" id="KW-0479">Metal-binding</keyword>
<evidence type="ECO:0000256" key="10">
    <source>
        <dbReference type="ARBA" id="ARBA00023158"/>
    </source>
</evidence>
<dbReference type="Gene3D" id="3.30.40.100">
    <property type="match status" value="1"/>
</dbReference>
<comment type="subcellular location">
    <subcellularLocation>
        <location evidence="1">Nucleus</location>
    </subcellularLocation>
</comment>
<sequence length="560" mass="62950">MVLPPRTPKAWNGRLFNVDAKHICAVCSSNAPLELCVSFGFALLIRLPAFFPRSIRPKRLDIVAFNAARAFDWKPLPLFQIMARGESDYREWDKLLTFLVDHSRVAVINVGDVQLLLKPPAEENEATKKIMKLVDVAYRARPGPAKRPIAQMHPEYLTTLSQTHSSWLFGAVAELIDNACDAGAKRLEISIQMGTLKSPEVSEVPMLCFLDDGLGMTHKDIVKMVSFGHKKPEQDDPEQIGRFGVGFKTGVMRLGRGALVLTQSKETRSMALLSTGYNEGKDVPPCSCSRVSKVPLDYSLRAYVEVMFLEPRMIVSIQGKKVTTKCLAKTLNSTWVTSATLMGKPVQLTLGVMELERKRGNCGIFLYWHGRLVESYKRVGNMVHSAEWGRGVIGVVETTKLMEFDRGRVGVLNSKQGFEDCEMYAAMEKWLGEEADKYWETRVEKLTTEEKEGLAPDKNWVQCSKCLKWRVMDPEWHGQLPDHWFCYMAPYKGSCNTPEETVEDGVVTTKTSRGTPVRKNTRGKEGSDITDSSKPLSRLTSKTTTNSPKVKRTSKRTKKE</sequence>
<dbReference type="GO" id="GO:0006281">
    <property type="term" value="P:DNA repair"/>
    <property type="evidence" value="ECO:0007669"/>
    <property type="project" value="UniProtKB-KW"/>
</dbReference>
<dbReference type="InterPro" id="IPR036890">
    <property type="entry name" value="HATPase_C_sf"/>
</dbReference>
<evidence type="ECO:0000256" key="5">
    <source>
        <dbReference type="ARBA" id="ARBA00022759"/>
    </source>
</evidence>
<dbReference type="Pfam" id="PF13589">
    <property type="entry name" value="HATPase_c_3"/>
    <property type="match status" value="1"/>
</dbReference>
<keyword evidence="5" id="KW-0255">Endonuclease</keyword>
<dbReference type="eggNOG" id="KOG1845">
    <property type="taxonomic scope" value="Eukaryota"/>
</dbReference>
<evidence type="ECO:0000256" key="3">
    <source>
        <dbReference type="ARBA" id="ARBA00022722"/>
    </source>
</evidence>
<dbReference type="GO" id="GO:0016887">
    <property type="term" value="F:ATP hydrolysis activity"/>
    <property type="evidence" value="ECO:0007669"/>
    <property type="project" value="InterPro"/>
</dbReference>